<dbReference type="AlphaFoldDB" id="A0A9X3SND5"/>
<evidence type="ECO:0000256" key="2">
    <source>
        <dbReference type="SAM" id="Phobius"/>
    </source>
</evidence>
<evidence type="ECO:0000256" key="1">
    <source>
        <dbReference type="SAM" id="MobiDB-lite"/>
    </source>
</evidence>
<gene>
    <name evidence="3" type="ORF">LG943_12280</name>
</gene>
<dbReference type="EMBL" id="JAJAQC010000017">
    <property type="protein sequence ID" value="MDA0565091.1"/>
    <property type="molecule type" value="Genomic_DNA"/>
</dbReference>
<organism evidence="3 4">
    <name type="scientific">Streptomonospora mangrovi</name>
    <dbReference type="NCBI Taxonomy" id="2883123"/>
    <lineage>
        <taxon>Bacteria</taxon>
        <taxon>Bacillati</taxon>
        <taxon>Actinomycetota</taxon>
        <taxon>Actinomycetes</taxon>
        <taxon>Streptosporangiales</taxon>
        <taxon>Nocardiopsidaceae</taxon>
        <taxon>Streptomonospora</taxon>
    </lineage>
</organism>
<sequence>MATTDRAGTGPRRAGGASEEAPPAPRRRRPRWPRRPGTRGRLRLLAALALALVAALFAATHLALERARDGLDVIGHGEGRKVVATADLYFALSDMDAQMANVLLLGAEHDLGAGRDAALERYGDRRADANRALLHAAQLAAGDPVEEQNVWAVMDGMNTYERLVAEARLLNDADDDPAGPPSQDVIERYREAADLMRRDLLPKAYNLTLDSGATVRSTYEENSAAATAGIGLVAAAAAALVAVLVVLQLFLRRRFRRRHNIPLALATAGVLVLGLAAVAMLQRQSELLRSAKEDGLESVLALSRARAISTGMNADQSRWLMDPEHAATYEQNFLEDAQTVVFLVPEDGDVPGNLRGYTTEVTAAVPRHDDYPGRMLGLLGEEIATGGGEAETRAQQRTLRTFAAFLRADERMRDIAREGDTAAAVDAHITGPDSVEAVFADYEEALIDLTDLHLTTFDSSVDQAEDHLAGWNAGVIAACGAFALLIAAGVRPRLAEYR</sequence>
<accession>A0A9X3SND5</accession>
<dbReference type="Proteomes" id="UP001140076">
    <property type="component" value="Unassembled WGS sequence"/>
</dbReference>
<reference evidence="3" key="1">
    <citation type="submission" date="2021-10" db="EMBL/GenBank/DDBJ databases">
        <title>Streptomonospora sp. nov., isolated from mangrove soil.</title>
        <authorList>
            <person name="Chen X."/>
            <person name="Ge X."/>
            <person name="Liu W."/>
        </authorList>
    </citation>
    <scope>NUCLEOTIDE SEQUENCE</scope>
    <source>
        <strain evidence="3">S1-112</strain>
    </source>
</reference>
<evidence type="ECO:0000313" key="4">
    <source>
        <dbReference type="Proteomes" id="UP001140076"/>
    </source>
</evidence>
<feature type="transmembrane region" description="Helical" evidence="2">
    <location>
        <begin position="263"/>
        <end position="281"/>
    </location>
</feature>
<keyword evidence="2" id="KW-1133">Transmembrane helix</keyword>
<comment type="caution">
    <text evidence="3">The sequence shown here is derived from an EMBL/GenBank/DDBJ whole genome shotgun (WGS) entry which is preliminary data.</text>
</comment>
<proteinExistence type="predicted"/>
<keyword evidence="2" id="KW-0812">Transmembrane</keyword>
<feature type="transmembrane region" description="Helical" evidence="2">
    <location>
        <begin position="44"/>
        <end position="64"/>
    </location>
</feature>
<keyword evidence="4" id="KW-1185">Reference proteome</keyword>
<name>A0A9X3SND5_9ACTN</name>
<dbReference type="RefSeq" id="WP_270072371.1">
    <property type="nucleotide sequence ID" value="NZ_JAJAQC010000017.1"/>
</dbReference>
<keyword evidence="2" id="KW-0472">Membrane</keyword>
<feature type="compositionally biased region" description="Low complexity" evidence="1">
    <location>
        <begin position="1"/>
        <end position="21"/>
    </location>
</feature>
<feature type="transmembrane region" description="Helical" evidence="2">
    <location>
        <begin position="224"/>
        <end position="251"/>
    </location>
</feature>
<protein>
    <submittedName>
        <fullName evidence="3">Uncharacterized protein</fullName>
    </submittedName>
</protein>
<feature type="transmembrane region" description="Helical" evidence="2">
    <location>
        <begin position="468"/>
        <end position="490"/>
    </location>
</feature>
<feature type="compositionally biased region" description="Basic residues" evidence="1">
    <location>
        <begin position="25"/>
        <end position="36"/>
    </location>
</feature>
<evidence type="ECO:0000313" key="3">
    <source>
        <dbReference type="EMBL" id="MDA0565091.1"/>
    </source>
</evidence>
<feature type="region of interest" description="Disordered" evidence="1">
    <location>
        <begin position="1"/>
        <end position="36"/>
    </location>
</feature>